<evidence type="ECO:0008006" key="3">
    <source>
        <dbReference type="Google" id="ProtNLM"/>
    </source>
</evidence>
<dbReference type="EMBL" id="FOIJ01000021">
    <property type="protein sequence ID" value="SEU35740.1"/>
    <property type="molecule type" value="Genomic_DNA"/>
</dbReference>
<dbReference type="SUPFAM" id="SSF51182">
    <property type="entry name" value="RmlC-like cupins"/>
    <property type="match status" value="1"/>
</dbReference>
<evidence type="ECO:0000313" key="2">
    <source>
        <dbReference type="Proteomes" id="UP000199181"/>
    </source>
</evidence>
<accession>A0A1I0L784</accession>
<dbReference type="Gene3D" id="2.60.120.10">
    <property type="entry name" value="Jelly Rolls"/>
    <property type="match status" value="1"/>
</dbReference>
<reference evidence="2" key="1">
    <citation type="submission" date="2016-10" db="EMBL/GenBank/DDBJ databases">
        <authorList>
            <person name="Varghese N."/>
            <person name="Submissions S."/>
        </authorList>
    </citation>
    <scope>NUCLEOTIDE SEQUENCE [LARGE SCALE GENOMIC DNA]</scope>
    <source>
        <strain evidence="2">DSM 16858</strain>
    </source>
</reference>
<evidence type="ECO:0000313" key="1">
    <source>
        <dbReference type="EMBL" id="SEU35740.1"/>
    </source>
</evidence>
<sequence>MHGYRPTAASYNEHFNLYTGKDGLIGSDPHGAYPTTVSAWSSPGYQLKLEGEGTHFIFVQEGRAEIIVQHPGIGPTAYTLQSMMYMSAAGPVTVTGGKGFAVTRLQYTGLFSMGGPLERQGRLRYIDGCSDTLLLSPVKKGDACLNHLHFPAGISQTQHTHPSIRCGIVARGHGRCVIPSADGQSTVSIPLQPGAVFVIPPEGHHSFFTGTETMDVIAYHPDSDTGPEDDDHPMVNRTIVDGVPAARLSAIRTQDIRE</sequence>
<dbReference type="InterPro" id="IPR011051">
    <property type="entry name" value="RmlC_Cupin_sf"/>
</dbReference>
<keyword evidence="2" id="KW-1185">Reference proteome</keyword>
<name>A0A1I0L784_9BACT</name>
<dbReference type="Proteomes" id="UP000199181">
    <property type="component" value="Unassembled WGS sequence"/>
</dbReference>
<dbReference type="RefSeq" id="WP_093525414.1">
    <property type="nucleotide sequence ID" value="NZ_FOIJ01000021.1"/>
</dbReference>
<dbReference type="AlphaFoldDB" id="A0A1I0L784"/>
<organism evidence="1 2">
    <name type="scientific">Stigmatella erecta</name>
    <dbReference type="NCBI Taxonomy" id="83460"/>
    <lineage>
        <taxon>Bacteria</taxon>
        <taxon>Pseudomonadati</taxon>
        <taxon>Myxococcota</taxon>
        <taxon>Myxococcia</taxon>
        <taxon>Myxococcales</taxon>
        <taxon>Cystobacterineae</taxon>
        <taxon>Archangiaceae</taxon>
        <taxon>Stigmatella</taxon>
    </lineage>
</organism>
<dbReference type="InterPro" id="IPR014710">
    <property type="entry name" value="RmlC-like_jellyroll"/>
</dbReference>
<proteinExistence type="predicted"/>
<protein>
    <recommendedName>
        <fullName evidence="3">Cupin domain-containing protein</fullName>
    </recommendedName>
</protein>
<gene>
    <name evidence="1" type="ORF">SAMN05443639_12120</name>
</gene>